<dbReference type="RefSeq" id="WP_135171428.1">
    <property type="nucleotide sequence ID" value="NZ_SPQU01000023.1"/>
</dbReference>
<evidence type="ECO:0000313" key="2">
    <source>
        <dbReference type="Proteomes" id="UP000298225"/>
    </source>
</evidence>
<dbReference type="Pfam" id="PF10009">
    <property type="entry name" value="DUF2252"/>
    <property type="match status" value="1"/>
</dbReference>
<gene>
    <name evidence="1" type="ORF">E4K66_32275</name>
</gene>
<name>A0A4Y9KX01_9BRAD</name>
<dbReference type="PANTHER" id="PTHR39441">
    <property type="entry name" value="DUF2252 DOMAIN-CONTAINING PROTEIN"/>
    <property type="match status" value="1"/>
</dbReference>
<accession>A0A4Y9KX01</accession>
<organism evidence="1 2">
    <name type="scientific">Bradyrhizobium frederickii</name>
    <dbReference type="NCBI Taxonomy" id="2560054"/>
    <lineage>
        <taxon>Bacteria</taxon>
        <taxon>Pseudomonadati</taxon>
        <taxon>Pseudomonadota</taxon>
        <taxon>Alphaproteobacteria</taxon>
        <taxon>Hyphomicrobiales</taxon>
        <taxon>Nitrobacteraceae</taxon>
        <taxon>Bradyrhizobium</taxon>
    </lineage>
</organism>
<comment type="caution">
    <text evidence="1">The sequence shown here is derived from an EMBL/GenBank/DDBJ whole genome shotgun (WGS) entry which is preliminary data.</text>
</comment>
<dbReference type="Proteomes" id="UP000298225">
    <property type="component" value="Unassembled WGS sequence"/>
</dbReference>
<dbReference type="InterPro" id="IPR018721">
    <property type="entry name" value="DUF2252"/>
</dbReference>
<dbReference type="OrthoDB" id="1491115at2"/>
<protein>
    <submittedName>
        <fullName evidence="1">DUF2252 domain-containing protein</fullName>
    </submittedName>
</protein>
<dbReference type="EMBL" id="SPQU01000023">
    <property type="protein sequence ID" value="TFV31031.1"/>
    <property type="molecule type" value="Genomic_DNA"/>
</dbReference>
<proteinExistence type="predicted"/>
<evidence type="ECO:0000313" key="1">
    <source>
        <dbReference type="EMBL" id="TFV31031.1"/>
    </source>
</evidence>
<keyword evidence="2" id="KW-1185">Reference proteome</keyword>
<dbReference type="PANTHER" id="PTHR39441:SF1">
    <property type="entry name" value="DUF2252 DOMAIN-CONTAINING PROTEIN"/>
    <property type="match status" value="1"/>
</dbReference>
<sequence length="375" mass="42168">MIKQTSNRTGGIAPRSFLDDNKEFERWLRSECKVVARDLGEKHKKMKDDPFVFLRATFFRWARCIEAICPELKDAPRVPSIGDTHIENFGTWRDVEGRLVWGVNDFDEAAIIAYPFDLVRLATSARLAPKARKRKARAMTHVGNGDAAKAILDGYKKGLKRPRPSLLDEQASWMRAYVACTDDERREFWDDVRKYPRAKPRSPVAAALRSELPPDASFGRFARRVAGAGSLGRPRFVAIAEWRGGQIVREAKALVPSAWDWAHGQRGKLRFLDLATGPYRAPDPHLALERQSGFVIRRLAPDSRKINLGDHANMEVELDLLNVMGFDIGAIHAAGGAPQRIAADLRTRDDGWLHAAAKAAAAFVEGDFREWRRHG</sequence>
<reference evidence="1 2" key="1">
    <citation type="submission" date="2019-03" db="EMBL/GenBank/DDBJ databases">
        <title>Bradyrhizobium strains diversity isolated from Chamaecrista fasciculata.</title>
        <authorList>
            <person name="Urquiaga M.C.O."/>
            <person name="Hungria M."/>
            <person name="Delamuta J.R.M."/>
        </authorList>
    </citation>
    <scope>NUCLEOTIDE SEQUENCE [LARGE SCALE GENOMIC DNA]</scope>
    <source>
        <strain evidence="1 2">CNPSo 3424</strain>
    </source>
</reference>
<dbReference type="AlphaFoldDB" id="A0A4Y9KX01"/>